<keyword evidence="1" id="KW-0472">Membrane</keyword>
<evidence type="ECO:0000313" key="2">
    <source>
        <dbReference type="EMBL" id="KAK2158954.1"/>
    </source>
</evidence>
<reference evidence="2" key="1">
    <citation type="journal article" date="2023" name="Mol. Biol. Evol.">
        <title>Third-Generation Sequencing Reveals the Adaptive Role of the Epigenome in Three Deep-Sea Polychaetes.</title>
        <authorList>
            <person name="Perez M."/>
            <person name="Aroh O."/>
            <person name="Sun Y."/>
            <person name="Lan Y."/>
            <person name="Juniper S.K."/>
            <person name="Young C.R."/>
            <person name="Angers B."/>
            <person name="Qian P.Y."/>
        </authorList>
    </citation>
    <scope>NUCLEOTIDE SEQUENCE</scope>
    <source>
        <strain evidence="2">P08H-3</strain>
    </source>
</reference>
<gene>
    <name evidence="2" type="ORF">LSH36_161g05025</name>
</gene>
<dbReference type="AlphaFoldDB" id="A0AAD9JTP5"/>
<sequence>MLTLKTGLEGRVLLLYNEPIRVDVIEAINVRLVKEKPILIQIWQMEGDWTYSLKWQQELPLGRQLTYMDRMNYTMNVAELFGPIKIHHRLGIYTIEDPISIPVMIAADNRSRTILSPPADPLPTMMTPGRTRIRFSQLTFPYYIPDQYLRLCSELDCGLNINSSYAAEPSKQTLSTAGLATDTFLLNVPFLTGVLAWLVIVTVLLLVVLCIVSCFVFGKKKNDEQEESSDTRYPGEWFVVTDDPLPSLTLNTSHSSSAAICPSRRSQSFNDF</sequence>
<evidence type="ECO:0000256" key="1">
    <source>
        <dbReference type="SAM" id="Phobius"/>
    </source>
</evidence>
<comment type="caution">
    <text evidence="2">The sequence shown here is derived from an EMBL/GenBank/DDBJ whole genome shotgun (WGS) entry which is preliminary data.</text>
</comment>
<protein>
    <submittedName>
        <fullName evidence="2">Uncharacterized protein</fullName>
    </submittedName>
</protein>
<name>A0AAD9JTP5_9ANNE</name>
<dbReference type="EMBL" id="JAODUP010000161">
    <property type="protein sequence ID" value="KAK2158954.1"/>
    <property type="molecule type" value="Genomic_DNA"/>
</dbReference>
<organism evidence="2 3">
    <name type="scientific">Paralvinella palmiformis</name>
    <dbReference type="NCBI Taxonomy" id="53620"/>
    <lineage>
        <taxon>Eukaryota</taxon>
        <taxon>Metazoa</taxon>
        <taxon>Spiralia</taxon>
        <taxon>Lophotrochozoa</taxon>
        <taxon>Annelida</taxon>
        <taxon>Polychaeta</taxon>
        <taxon>Sedentaria</taxon>
        <taxon>Canalipalpata</taxon>
        <taxon>Terebellida</taxon>
        <taxon>Terebelliformia</taxon>
        <taxon>Alvinellidae</taxon>
        <taxon>Paralvinella</taxon>
    </lineage>
</organism>
<dbReference type="Proteomes" id="UP001208570">
    <property type="component" value="Unassembled WGS sequence"/>
</dbReference>
<evidence type="ECO:0000313" key="3">
    <source>
        <dbReference type="Proteomes" id="UP001208570"/>
    </source>
</evidence>
<accession>A0AAD9JTP5</accession>
<proteinExistence type="predicted"/>
<keyword evidence="1" id="KW-0812">Transmembrane</keyword>
<feature type="transmembrane region" description="Helical" evidence="1">
    <location>
        <begin position="194"/>
        <end position="218"/>
    </location>
</feature>
<keyword evidence="3" id="KW-1185">Reference proteome</keyword>
<keyword evidence="1" id="KW-1133">Transmembrane helix</keyword>